<dbReference type="PANTHER" id="PTHR30569">
    <property type="entry name" value="CYTOSINE TRANSPORTER CODB"/>
    <property type="match status" value="1"/>
</dbReference>
<protein>
    <recommendedName>
        <fullName evidence="9">Cytosine permease</fullName>
    </recommendedName>
</protein>
<evidence type="ECO:0000256" key="5">
    <source>
        <dbReference type="ARBA" id="ARBA00023136"/>
    </source>
</evidence>
<dbReference type="EMBL" id="DTBZ01000163">
    <property type="protein sequence ID" value="HGQ19036.1"/>
    <property type="molecule type" value="Genomic_DNA"/>
</dbReference>
<dbReference type="EMBL" id="DTAI01000159">
    <property type="protein sequence ID" value="HGN36988.1"/>
    <property type="molecule type" value="Genomic_DNA"/>
</dbReference>
<dbReference type="AlphaFoldDB" id="A0A7J3I8B9"/>
<evidence type="ECO:0000256" key="4">
    <source>
        <dbReference type="ARBA" id="ARBA00022989"/>
    </source>
</evidence>
<dbReference type="GO" id="GO:0005886">
    <property type="term" value="C:plasma membrane"/>
    <property type="evidence" value="ECO:0007669"/>
    <property type="project" value="TreeGrafter"/>
</dbReference>
<dbReference type="GO" id="GO:0015209">
    <property type="term" value="F:cytosine transmembrane transporter activity"/>
    <property type="evidence" value="ECO:0007669"/>
    <property type="project" value="InterPro"/>
</dbReference>
<feature type="transmembrane region" description="Helical" evidence="6">
    <location>
        <begin position="311"/>
        <end position="332"/>
    </location>
</feature>
<keyword evidence="5 6" id="KW-0472">Membrane</keyword>
<feature type="transmembrane region" description="Helical" evidence="6">
    <location>
        <begin position="338"/>
        <end position="362"/>
    </location>
</feature>
<comment type="subcellular location">
    <subcellularLocation>
        <location evidence="1">Membrane</location>
        <topology evidence="1">Multi-pass membrane protein</topology>
    </subcellularLocation>
</comment>
<reference evidence="7" key="1">
    <citation type="journal article" date="2020" name="mSystems">
        <title>Genome- and Community-Level Interaction Insights into Carbon Utilization and Element Cycling Functions of Hydrothermarchaeota in Hydrothermal Sediment.</title>
        <authorList>
            <person name="Zhou Z."/>
            <person name="Liu Y."/>
            <person name="Xu W."/>
            <person name="Pan J."/>
            <person name="Luo Z.H."/>
            <person name="Li M."/>
        </authorList>
    </citation>
    <scope>NUCLEOTIDE SEQUENCE [LARGE SCALE GENOMIC DNA]</scope>
    <source>
        <strain evidence="7">SpSt-618</strain>
        <strain evidence="8">SpSt-657</strain>
    </source>
</reference>
<comment type="caution">
    <text evidence="7">The sequence shown here is derived from an EMBL/GenBank/DDBJ whole genome shotgun (WGS) entry which is preliminary data.</text>
</comment>
<evidence type="ECO:0000256" key="2">
    <source>
        <dbReference type="ARBA" id="ARBA00008974"/>
    </source>
</evidence>
<evidence type="ECO:0000313" key="7">
    <source>
        <dbReference type="EMBL" id="HGN36988.1"/>
    </source>
</evidence>
<name>A0A7J3I8B9_9CREN</name>
<dbReference type="InterPro" id="IPR030191">
    <property type="entry name" value="CodB"/>
</dbReference>
<dbReference type="Gene3D" id="1.10.4160.10">
    <property type="entry name" value="Hydantoin permease"/>
    <property type="match status" value="1"/>
</dbReference>
<feature type="transmembrane region" description="Helical" evidence="6">
    <location>
        <begin position="264"/>
        <end position="283"/>
    </location>
</feature>
<dbReference type="PANTHER" id="PTHR30569:SF0">
    <property type="entry name" value="CYTOSINE PERMEASE"/>
    <property type="match status" value="1"/>
</dbReference>
<dbReference type="Pfam" id="PF02133">
    <property type="entry name" value="Transp_cyt_pur"/>
    <property type="match status" value="1"/>
</dbReference>
<accession>A0A7J3I8B9</accession>
<evidence type="ECO:0000313" key="8">
    <source>
        <dbReference type="EMBL" id="HGQ19036.1"/>
    </source>
</evidence>
<evidence type="ECO:0000256" key="6">
    <source>
        <dbReference type="SAM" id="Phobius"/>
    </source>
</evidence>
<feature type="transmembrane region" description="Helical" evidence="6">
    <location>
        <begin position="28"/>
        <end position="51"/>
    </location>
</feature>
<feature type="transmembrane region" description="Helical" evidence="6">
    <location>
        <begin position="134"/>
        <end position="154"/>
    </location>
</feature>
<feature type="transmembrane region" description="Helical" evidence="6">
    <location>
        <begin position="202"/>
        <end position="223"/>
    </location>
</feature>
<organism evidence="7">
    <name type="scientific">Ignisphaera aggregans</name>
    <dbReference type="NCBI Taxonomy" id="334771"/>
    <lineage>
        <taxon>Archaea</taxon>
        <taxon>Thermoproteota</taxon>
        <taxon>Thermoprotei</taxon>
        <taxon>Desulfurococcales</taxon>
        <taxon>Desulfurococcaceae</taxon>
        <taxon>Ignisphaera</taxon>
    </lineage>
</organism>
<feature type="transmembrane region" description="Helical" evidence="6">
    <location>
        <begin position="412"/>
        <end position="431"/>
    </location>
</feature>
<sequence length="451" mass="48181">MSQGKDVYGDYATLPVPKEELRSTLNIFMVYMGVLAVIAAIFAGSGLAQMYDLRTTIVVALIGNILLAIFGGLIAYIGGVTRANTYMLLRYPLGKIGAAIGSLIVSALPLIIWFAVETWLFAITVNVIYPGHPLTTIVASSIWGGILMMITAYIGYKALAVLSYITVPFWYTLIVIGFAAAVDLNGGFESLWRVGPSSIAPLGIGITYVFGLYAAGCVITSDVSRYGIKRWSGSIAWALHVAIFMTALLFAGAAMTLLTGAPNVIVAIAQIGLGVGALLLAILGQWTTNDNNLWSAALAWINITGKFQKKVWVLITGIIGTIISALWGGLWGMSLDPFISFGTLLGNFIPPVGAVLIADYYIVSKSIVKRDYRFSPGTKISLVNIPGILSMFIGGFIGWISTTYGVHLPTGVGVADSIITSFILYLLLVVAMHKLNVKFEVGEWIVGETGI</sequence>
<evidence type="ECO:0000256" key="3">
    <source>
        <dbReference type="ARBA" id="ARBA00022692"/>
    </source>
</evidence>
<feature type="transmembrane region" description="Helical" evidence="6">
    <location>
        <begin position="382"/>
        <end position="400"/>
    </location>
</feature>
<feature type="transmembrane region" description="Helical" evidence="6">
    <location>
        <begin position="57"/>
        <end position="77"/>
    </location>
</feature>
<proteinExistence type="inferred from homology"/>
<feature type="transmembrane region" description="Helical" evidence="6">
    <location>
        <begin position="235"/>
        <end position="258"/>
    </location>
</feature>
<feature type="transmembrane region" description="Helical" evidence="6">
    <location>
        <begin position="161"/>
        <end position="182"/>
    </location>
</feature>
<evidence type="ECO:0008006" key="9">
    <source>
        <dbReference type="Google" id="ProtNLM"/>
    </source>
</evidence>
<dbReference type="InterPro" id="IPR001248">
    <property type="entry name" value="Pur-cyt_permease"/>
</dbReference>
<feature type="transmembrane region" description="Helical" evidence="6">
    <location>
        <begin position="98"/>
        <end position="122"/>
    </location>
</feature>
<comment type="similarity">
    <text evidence="2">Belongs to the purine-cytosine permease (2.A.39) family.</text>
</comment>
<keyword evidence="3 6" id="KW-0812">Transmembrane</keyword>
<evidence type="ECO:0000256" key="1">
    <source>
        <dbReference type="ARBA" id="ARBA00004141"/>
    </source>
</evidence>
<keyword evidence="4 6" id="KW-1133">Transmembrane helix</keyword>
<gene>
    <name evidence="7" type="ORF">ENT87_05520</name>
    <name evidence="8" type="ORF">ENU30_08735</name>
</gene>